<dbReference type="EMBL" id="JAYMRV010000006">
    <property type="protein sequence ID" value="MEM5423324.1"/>
    <property type="molecule type" value="Genomic_DNA"/>
</dbReference>
<dbReference type="InterPro" id="IPR029045">
    <property type="entry name" value="ClpP/crotonase-like_dom_sf"/>
</dbReference>
<dbReference type="Gene3D" id="3.90.226.10">
    <property type="entry name" value="2-enoyl-CoA Hydratase, Chain A, domain 1"/>
    <property type="match status" value="1"/>
</dbReference>
<comment type="similarity">
    <text evidence="1">Belongs to the enoyl-CoA hydratase/isomerase family.</text>
</comment>
<organism evidence="2 3">
    <name type="scientific">Paraburkholderia ferrariae</name>
    <dbReference type="NCBI Taxonomy" id="386056"/>
    <lineage>
        <taxon>Bacteria</taxon>
        <taxon>Pseudomonadati</taxon>
        <taxon>Pseudomonadota</taxon>
        <taxon>Betaproteobacteria</taxon>
        <taxon>Burkholderiales</taxon>
        <taxon>Burkholderiaceae</taxon>
        <taxon>Paraburkholderia</taxon>
    </lineage>
</organism>
<dbReference type="CDD" id="cd06558">
    <property type="entry name" value="crotonase-like"/>
    <property type="match status" value="1"/>
</dbReference>
<keyword evidence="3" id="KW-1185">Reference proteome</keyword>
<dbReference type="PANTHER" id="PTHR43802:SF1">
    <property type="entry name" value="IP11341P-RELATED"/>
    <property type="match status" value="1"/>
</dbReference>
<dbReference type="SUPFAM" id="SSF52096">
    <property type="entry name" value="ClpP/crotonase"/>
    <property type="match status" value="1"/>
</dbReference>
<protein>
    <submittedName>
        <fullName evidence="2">Enoyl-CoA hydratase-related protein</fullName>
    </submittedName>
</protein>
<dbReference type="PANTHER" id="PTHR43802">
    <property type="entry name" value="ENOYL-COA HYDRATASE"/>
    <property type="match status" value="1"/>
</dbReference>
<gene>
    <name evidence="2" type="ORF">VSR73_19910</name>
</gene>
<evidence type="ECO:0000256" key="1">
    <source>
        <dbReference type="ARBA" id="ARBA00005254"/>
    </source>
</evidence>
<dbReference type="Pfam" id="PF00378">
    <property type="entry name" value="ECH_1"/>
    <property type="match status" value="1"/>
</dbReference>
<evidence type="ECO:0000313" key="3">
    <source>
        <dbReference type="Proteomes" id="UP001489897"/>
    </source>
</evidence>
<proteinExistence type="inferred from homology"/>
<dbReference type="InterPro" id="IPR001753">
    <property type="entry name" value="Enoyl-CoA_hydra/iso"/>
</dbReference>
<reference evidence="2 3" key="1">
    <citation type="submission" date="2024-01" db="EMBL/GenBank/DDBJ databases">
        <title>The diversity of rhizobia nodulating Mimosa spp. in eleven states of Brazil covering several biomes is determined by host plant, location, and edaphic factors.</title>
        <authorList>
            <person name="Rouws L."/>
            <person name="Barauna A."/>
            <person name="Beukes C."/>
            <person name="De Faria S.M."/>
            <person name="Gross E."/>
            <person name="Dos Reis Junior F.B."/>
            <person name="Simon M."/>
            <person name="Maluk M."/>
            <person name="Odee D.W."/>
            <person name="Kenicer G."/>
            <person name="Young J.P.W."/>
            <person name="Reis V.M."/>
            <person name="Zilli J."/>
            <person name="James E.K."/>
        </authorList>
    </citation>
    <scope>NUCLEOTIDE SEQUENCE [LARGE SCALE GENOMIC DNA]</scope>
    <source>
        <strain evidence="2 3">JPY167</strain>
    </source>
</reference>
<comment type="caution">
    <text evidence="2">The sequence shown here is derived from an EMBL/GenBank/DDBJ whole genome shotgun (WGS) entry which is preliminary data.</text>
</comment>
<name>A0ABU9RUE7_9BURK</name>
<sequence length="96" mass="10712">MERLLALKESSPGVLLITINRPEKYNATDERLHWESSKVWLTIGDDPETRAIAITGAGKAFCAGGDLDMVKRNLEDYWGVLRTGQEALDTRDAGRH</sequence>
<accession>A0ABU9RUE7</accession>
<evidence type="ECO:0000313" key="2">
    <source>
        <dbReference type="EMBL" id="MEM5423324.1"/>
    </source>
</evidence>
<dbReference type="RefSeq" id="WP_342948021.1">
    <property type="nucleotide sequence ID" value="NZ_JAYMRV010000006.1"/>
</dbReference>
<dbReference type="Proteomes" id="UP001489897">
    <property type="component" value="Unassembled WGS sequence"/>
</dbReference>